<dbReference type="PANTHER" id="PTHR13954:SF6">
    <property type="entry name" value="NON-SPECIFIC SERINE_THREONINE PROTEIN KINASE"/>
    <property type="match status" value="1"/>
</dbReference>
<keyword evidence="5" id="KW-0808">Transferase</keyword>
<dbReference type="PROSITE" id="PS00108">
    <property type="entry name" value="PROTEIN_KINASE_ST"/>
    <property type="match status" value="1"/>
</dbReference>
<dbReference type="FunFam" id="1.20.1440.180:FF:000002">
    <property type="entry name" value="Serine/threonine-protein kinase/endoribonuclease IRE1"/>
    <property type="match status" value="1"/>
</dbReference>
<evidence type="ECO:0000256" key="5">
    <source>
        <dbReference type="ARBA" id="ARBA00022679"/>
    </source>
</evidence>
<feature type="compositionally biased region" description="Low complexity" evidence="19">
    <location>
        <begin position="57"/>
        <end position="66"/>
    </location>
</feature>
<name>A0A061BAZ9_CYBFA</name>
<dbReference type="Pfam" id="PF06479">
    <property type="entry name" value="Ribonuc_2-5A"/>
    <property type="match status" value="1"/>
</dbReference>
<evidence type="ECO:0000256" key="6">
    <source>
        <dbReference type="ARBA" id="ARBA00022692"/>
    </source>
</evidence>
<feature type="compositionally biased region" description="Low complexity" evidence="19">
    <location>
        <begin position="678"/>
        <end position="700"/>
    </location>
</feature>
<dbReference type="SUPFAM" id="SSF50998">
    <property type="entry name" value="Quinoprotein alcohol dehydrogenase-like"/>
    <property type="match status" value="1"/>
</dbReference>
<organism evidence="23">
    <name type="scientific">Cyberlindnera fabianii</name>
    <name type="common">Yeast</name>
    <name type="synonym">Hansenula fabianii</name>
    <dbReference type="NCBI Taxonomy" id="36022"/>
    <lineage>
        <taxon>Eukaryota</taxon>
        <taxon>Fungi</taxon>
        <taxon>Dikarya</taxon>
        <taxon>Ascomycota</taxon>
        <taxon>Saccharomycotina</taxon>
        <taxon>Saccharomycetes</taxon>
        <taxon>Phaffomycetales</taxon>
        <taxon>Phaffomycetaceae</taxon>
        <taxon>Cyberlindnera</taxon>
    </lineage>
</organism>
<dbReference type="InterPro" id="IPR045133">
    <property type="entry name" value="IRE1/2-like"/>
</dbReference>
<evidence type="ECO:0000256" key="7">
    <source>
        <dbReference type="ARBA" id="ARBA00022723"/>
    </source>
</evidence>
<sequence>MRLPNNVLVLLYLIPALSIVLALLSPSWLFSSRHADVPTLNAQQVDTPPLEHHQHPANHQQPPQHQLQNEPRVPDHTNTHNGLIPRQGSDHLRQLGVRPIHDFQLSSMLLASDIEGGLHALNRDTGEVMWSLEIDEPLVQVQTNISEQTESDDSLVWIVEPYGDGNLYYFNKQAGLSKLPVSISHLVLQSPFALSGDDKVYTGVRKSSLYTIDINTGEILSTYGSSQNDMCSTQSDCSNLFMLGKTTYELFIHTKDNVQWNVTYSTWGPNNIDSDLAFQNKIPLDGTYIAPFRDSTLLAIDIDSKNVKWVSQLPFTAVNVFDILHDERLAEIDSSNYIIVPHPLKPPSGYSDQRSQGTYLDMTKNGSWYAMSSDVYPSLVESAPTSRYCLSERWRASHILNSPHHFNTAIIGVHLPVTTTDELDPTGFIIGYPTHFPQQYPQNTHDHNTQTPHRSNELGTYNPPSKSEWAGLPSASNPILGIDPAPRDNDGFFGTVFGKFLYRCIENVVMVLILCLLVFIAMKMRWLPSLNAMLRNNGLELKTLDDQHTTYVPKEDELEEFIDVNEKAGIKKIEHDEKNVEIEIAVDDNAEKPPTSSEAPSIEKATDPSDELATDTNTEPAKVKKEVKIIEPPAEDKMSTENNNNGTVKKRKRGSRGGKKKKNAMAEIKEEQTDKDSPAALSTPPTSASSVPSAPSSANSITQVAPNKLNGLSLSDSILGYGSYGTVVFKGTFQNRDVAVKRMLIDFYDVASHEINLLTESDDHPNVIRYFYSETNDKFLYIALELCSASLEDVIEKSQEYPELMRLMSPVNVLEQIAKGLHHLHSLKIVHRDIKPQNILVAPPKKLKTRNGDFSPVRILISDFGLCKRLEADESSFRATTQHAAGTSGWRAPELLVDESNTTYNSLSISSEHSLGNNTSTNSIAEPLVFDTLSKRRLTRAIDIFSLGCVFYYILSNGSHPFGDRYLREGNVIKGEYCLDSLDIMPDNVEEARDLISKMIARNPKLRPNTDQVLKHPFFWNNAKKLEFLLKVSDRYEVEQRDPPSELLQKLEAVAFNVIGDDWCCKMEKMFMDNLGKYRKYHGHRLMDLLRALRNKYHHFNDLPAELVPRMSPLPDGFYQYFNKKFPNLLMEIYWVVEEKLSDDHVLQNFF</sequence>
<feature type="compositionally biased region" description="Basic residues" evidence="19">
    <location>
        <begin position="648"/>
        <end position="663"/>
    </location>
</feature>
<dbReference type="EMBL" id="LK052898">
    <property type="protein sequence ID" value="CDR44111.1"/>
    <property type="molecule type" value="Genomic_DNA"/>
</dbReference>
<dbReference type="Gene3D" id="1.20.1440.180">
    <property type="entry name" value="KEN domain"/>
    <property type="match status" value="1"/>
</dbReference>
<accession>A0A061BAZ9</accession>
<evidence type="ECO:0000256" key="16">
    <source>
        <dbReference type="ARBA" id="ARBA00023180"/>
    </source>
</evidence>
<dbReference type="GO" id="GO:1990604">
    <property type="term" value="C:IRE1-TRAF2-ASK1 complex"/>
    <property type="evidence" value="ECO:0007669"/>
    <property type="project" value="TreeGrafter"/>
</dbReference>
<feature type="region of interest" description="Disordered" evidence="19">
    <location>
        <begin position="583"/>
        <end position="701"/>
    </location>
</feature>
<feature type="region of interest" description="Disordered" evidence="19">
    <location>
        <begin position="439"/>
        <end position="468"/>
    </location>
</feature>
<dbReference type="InterPro" id="IPR038357">
    <property type="entry name" value="KEN_sf"/>
</dbReference>
<dbReference type="SMART" id="SM00220">
    <property type="entry name" value="S_TKc"/>
    <property type="match status" value="1"/>
</dbReference>
<feature type="signal peptide" evidence="20">
    <location>
        <begin position="1"/>
        <end position="22"/>
    </location>
</feature>
<dbReference type="OrthoDB" id="63989at2759"/>
<keyword evidence="7" id="KW-0479">Metal-binding</keyword>
<feature type="domain" description="Protein kinase" evidence="21">
    <location>
        <begin position="713"/>
        <end position="1019"/>
    </location>
</feature>
<dbReference type="CDD" id="cd13982">
    <property type="entry name" value="STKc_IRE1"/>
    <property type="match status" value="1"/>
</dbReference>
<dbReference type="InterPro" id="IPR015943">
    <property type="entry name" value="WD40/YVTN_repeat-like_dom_sf"/>
</dbReference>
<keyword evidence="15" id="KW-0472">Membrane</keyword>
<gene>
    <name evidence="23" type="ORF">CYFA0S_13e03642g</name>
</gene>
<dbReference type="PROSITE" id="PS51392">
    <property type="entry name" value="KEN"/>
    <property type="match status" value="1"/>
</dbReference>
<feature type="compositionally biased region" description="Basic and acidic residues" evidence="19">
    <location>
        <begin position="667"/>
        <end position="677"/>
    </location>
</feature>
<evidence type="ECO:0000256" key="15">
    <source>
        <dbReference type="ARBA" id="ARBA00023136"/>
    </source>
</evidence>
<evidence type="ECO:0000256" key="11">
    <source>
        <dbReference type="ARBA" id="ARBA00022801"/>
    </source>
</evidence>
<evidence type="ECO:0000256" key="13">
    <source>
        <dbReference type="ARBA" id="ARBA00022842"/>
    </source>
</evidence>
<dbReference type="InterPro" id="IPR000719">
    <property type="entry name" value="Prot_kinase_dom"/>
</dbReference>
<comment type="catalytic activity">
    <reaction evidence="18">
        <text>L-seryl-[protein] + ATP = O-phospho-L-seryl-[protein] + ADP + H(+)</text>
        <dbReference type="Rhea" id="RHEA:17989"/>
        <dbReference type="Rhea" id="RHEA-COMP:9863"/>
        <dbReference type="Rhea" id="RHEA-COMP:11604"/>
        <dbReference type="ChEBI" id="CHEBI:15378"/>
        <dbReference type="ChEBI" id="CHEBI:29999"/>
        <dbReference type="ChEBI" id="CHEBI:30616"/>
        <dbReference type="ChEBI" id="CHEBI:83421"/>
        <dbReference type="ChEBI" id="CHEBI:456216"/>
        <dbReference type="EC" id="2.7.11.1"/>
    </reaction>
    <physiologicalReaction direction="left-to-right" evidence="18">
        <dbReference type="Rhea" id="RHEA:17990"/>
    </physiologicalReaction>
</comment>
<dbReference type="GO" id="GO:0004674">
    <property type="term" value="F:protein serine/threonine kinase activity"/>
    <property type="evidence" value="ECO:0007669"/>
    <property type="project" value="UniProtKB-KW"/>
</dbReference>
<evidence type="ECO:0000256" key="3">
    <source>
        <dbReference type="ARBA" id="ARBA00012513"/>
    </source>
</evidence>
<feature type="domain" description="KEN" evidence="22">
    <location>
        <begin position="1022"/>
        <end position="1151"/>
    </location>
</feature>
<comment type="subcellular location">
    <subcellularLocation>
        <location evidence="2">Membrane</location>
        <topology evidence="2">Single-pass type I membrane protein</topology>
    </subcellularLocation>
</comment>
<comment type="catalytic activity">
    <reaction evidence="17">
        <text>L-threonyl-[protein] + ATP = O-phospho-L-threonyl-[protein] + ADP + H(+)</text>
        <dbReference type="Rhea" id="RHEA:46608"/>
        <dbReference type="Rhea" id="RHEA-COMP:11060"/>
        <dbReference type="Rhea" id="RHEA-COMP:11605"/>
        <dbReference type="ChEBI" id="CHEBI:15378"/>
        <dbReference type="ChEBI" id="CHEBI:30013"/>
        <dbReference type="ChEBI" id="CHEBI:30616"/>
        <dbReference type="ChEBI" id="CHEBI:61977"/>
        <dbReference type="ChEBI" id="CHEBI:456216"/>
        <dbReference type="EC" id="2.7.11.1"/>
    </reaction>
    <physiologicalReaction direction="left-to-right" evidence="17">
        <dbReference type="Rhea" id="RHEA:46609"/>
    </physiologicalReaction>
</comment>
<dbReference type="PhylomeDB" id="A0A061BAZ9"/>
<evidence type="ECO:0000256" key="1">
    <source>
        <dbReference type="ARBA" id="ARBA00001946"/>
    </source>
</evidence>
<feature type="compositionally biased region" description="Polar residues" evidence="19">
    <location>
        <begin position="439"/>
        <end position="465"/>
    </location>
</feature>
<evidence type="ECO:0000256" key="17">
    <source>
        <dbReference type="ARBA" id="ARBA00048659"/>
    </source>
</evidence>
<dbReference type="GO" id="GO:0005524">
    <property type="term" value="F:ATP binding"/>
    <property type="evidence" value="ECO:0007669"/>
    <property type="project" value="UniProtKB-KW"/>
</dbReference>
<protein>
    <recommendedName>
        <fullName evidence="3">non-specific serine/threonine protein kinase</fullName>
        <ecNumber evidence="3">2.7.11.1</ecNumber>
    </recommendedName>
</protein>
<dbReference type="PROSITE" id="PS50011">
    <property type="entry name" value="PROTEIN_KINASE_DOM"/>
    <property type="match status" value="1"/>
</dbReference>
<evidence type="ECO:0000256" key="4">
    <source>
        <dbReference type="ARBA" id="ARBA00022527"/>
    </source>
</evidence>
<dbReference type="Pfam" id="PF00069">
    <property type="entry name" value="Pkinase"/>
    <property type="match status" value="2"/>
</dbReference>
<dbReference type="GO" id="GO:0051082">
    <property type="term" value="F:unfolded protein binding"/>
    <property type="evidence" value="ECO:0007669"/>
    <property type="project" value="TreeGrafter"/>
</dbReference>
<dbReference type="AlphaFoldDB" id="A0A061BAZ9"/>
<keyword evidence="16" id="KW-0325">Glycoprotein</keyword>
<evidence type="ECO:0000256" key="18">
    <source>
        <dbReference type="ARBA" id="ARBA00048977"/>
    </source>
</evidence>
<evidence type="ECO:0000256" key="2">
    <source>
        <dbReference type="ARBA" id="ARBA00004479"/>
    </source>
</evidence>
<dbReference type="InterPro" id="IPR018391">
    <property type="entry name" value="PQQ_b-propeller_rpt"/>
</dbReference>
<dbReference type="InterPro" id="IPR011047">
    <property type="entry name" value="Quinoprotein_ADH-like_sf"/>
</dbReference>
<dbReference type="GO" id="GO:0046872">
    <property type="term" value="F:metal ion binding"/>
    <property type="evidence" value="ECO:0007669"/>
    <property type="project" value="UniProtKB-KW"/>
</dbReference>
<evidence type="ECO:0000256" key="19">
    <source>
        <dbReference type="SAM" id="MobiDB-lite"/>
    </source>
</evidence>
<dbReference type="FunFam" id="3.30.200.20:FF:000077">
    <property type="entry name" value="Putative Serine/threonine-protein kinase/endoribonuclease IRE1"/>
    <property type="match status" value="1"/>
</dbReference>
<dbReference type="Gene3D" id="3.30.200.20">
    <property type="entry name" value="Phosphorylase Kinase, domain 1"/>
    <property type="match status" value="1"/>
</dbReference>
<dbReference type="GO" id="GO:0006397">
    <property type="term" value="P:mRNA processing"/>
    <property type="evidence" value="ECO:0007669"/>
    <property type="project" value="InterPro"/>
</dbReference>
<comment type="cofactor">
    <cofactor evidence="1">
        <name>Mg(2+)</name>
        <dbReference type="ChEBI" id="CHEBI:18420"/>
    </cofactor>
</comment>
<dbReference type="InterPro" id="IPR008271">
    <property type="entry name" value="Ser/Thr_kinase_AS"/>
</dbReference>
<evidence type="ECO:0000256" key="9">
    <source>
        <dbReference type="ARBA" id="ARBA00022741"/>
    </source>
</evidence>
<feature type="chain" id="PRO_5001598738" description="non-specific serine/threonine protein kinase" evidence="20">
    <location>
        <begin position="23"/>
        <end position="1151"/>
    </location>
</feature>
<dbReference type="SMART" id="SM00564">
    <property type="entry name" value="PQQ"/>
    <property type="match status" value="3"/>
</dbReference>
<keyword evidence="6" id="KW-0812">Transmembrane</keyword>
<evidence type="ECO:0000259" key="21">
    <source>
        <dbReference type="PROSITE" id="PS50011"/>
    </source>
</evidence>
<keyword evidence="10" id="KW-0418">Kinase</keyword>
<keyword evidence="9" id="KW-0547">Nucleotide-binding</keyword>
<dbReference type="InterPro" id="IPR010513">
    <property type="entry name" value="KEN_dom"/>
</dbReference>
<dbReference type="VEuPathDB" id="FungiDB:BON22_1906"/>
<dbReference type="CDD" id="cd09769">
    <property type="entry name" value="Luminal_IRE1"/>
    <property type="match status" value="1"/>
</dbReference>
<keyword evidence="13" id="KW-0460">Magnesium</keyword>
<keyword evidence="4" id="KW-0723">Serine/threonine-protein kinase</keyword>
<proteinExistence type="predicted"/>
<evidence type="ECO:0000259" key="22">
    <source>
        <dbReference type="PROSITE" id="PS51392"/>
    </source>
</evidence>
<keyword evidence="12" id="KW-0067">ATP-binding</keyword>
<evidence type="ECO:0000256" key="20">
    <source>
        <dbReference type="SAM" id="SignalP"/>
    </source>
</evidence>
<dbReference type="FunFam" id="1.10.510.10:FF:000572">
    <property type="entry name" value="Serine/threonine-protein kinase/endoribonuclease IRE1"/>
    <property type="match status" value="1"/>
</dbReference>
<keyword evidence="14" id="KW-1133">Transmembrane helix</keyword>
<reference evidence="23" key="1">
    <citation type="journal article" date="2014" name="Genome Announc.">
        <title>Genome sequence of the yeast Cyberlindnera fabianii (Hansenula fabianii).</title>
        <authorList>
            <person name="Freel K.C."/>
            <person name="Sarilar V."/>
            <person name="Neuveglise C."/>
            <person name="Devillers H."/>
            <person name="Friedrich A."/>
            <person name="Schacherer J."/>
        </authorList>
    </citation>
    <scope>NUCLEOTIDE SEQUENCE</scope>
    <source>
        <strain evidence="23">YJS4271</strain>
    </source>
</reference>
<evidence type="ECO:0000313" key="23">
    <source>
        <dbReference type="EMBL" id="CDR44111.1"/>
    </source>
</evidence>
<feature type="compositionally biased region" description="Basic and acidic residues" evidence="19">
    <location>
        <begin position="621"/>
        <end position="639"/>
    </location>
</feature>
<dbReference type="EC" id="2.7.11.1" evidence="3"/>
<evidence type="ECO:0000256" key="10">
    <source>
        <dbReference type="ARBA" id="ARBA00022777"/>
    </source>
</evidence>
<feature type="region of interest" description="Disordered" evidence="19">
    <location>
        <begin position="47"/>
        <end position="87"/>
    </location>
</feature>
<dbReference type="Gene3D" id="1.10.510.10">
    <property type="entry name" value="Transferase(Phosphotransferase) domain 1"/>
    <property type="match status" value="1"/>
</dbReference>
<dbReference type="PANTHER" id="PTHR13954">
    <property type="entry name" value="IRE1-RELATED"/>
    <property type="match status" value="1"/>
</dbReference>
<dbReference type="Gene3D" id="2.130.10.10">
    <property type="entry name" value="YVTN repeat-like/Quinoprotein amine dehydrogenase"/>
    <property type="match status" value="1"/>
</dbReference>
<dbReference type="GO" id="GO:0070059">
    <property type="term" value="P:intrinsic apoptotic signaling pathway in response to endoplasmic reticulum stress"/>
    <property type="evidence" value="ECO:0007669"/>
    <property type="project" value="TreeGrafter"/>
</dbReference>
<dbReference type="SMART" id="SM00580">
    <property type="entry name" value="PUG"/>
    <property type="match status" value="1"/>
</dbReference>
<dbReference type="SUPFAM" id="SSF56112">
    <property type="entry name" value="Protein kinase-like (PK-like)"/>
    <property type="match status" value="1"/>
</dbReference>
<dbReference type="InterPro" id="IPR011009">
    <property type="entry name" value="Kinase-like_dom_sf"/>
</dbReference>
<keyword evidence="11" id="KW-0378">Hydrolase</keyword>
<evidence type="ECO:0000256" key="8">
    <source>
        <dbReference type="ARBA" id="ARBA00022729"/>
    </source>
</evidence>
<dbReference type="GO" id="GO:0004521">
    <property type="term" value="F:RNA endonuclease activity"/>
    <property type="evidence" value="ECO:0007669"/>
    <property type="project" value="InterPro"/>
</dbReference>
<evidence type="ECO:0000256" key="12">
    <source>
        <dbReference type="ARBA" id="ARBA00022840"/>
    </source>
</evidence>
<dbReference type="GO" id="GO:0016787">
    <property type="term" value="F:hydrolase activity"/>
    <property type="evidence" value="ECO:0007669"/>
    <property type="project" value="UniProtKB-KW"/>
</dbReference>
<keyword evidence="8 20" id="KW-0732">Signal</keyword>
<dbReference type="CDD" id="cd10422">
    <property type="entry name" value="RNase_Ire1"/>
    <property type="match status" value="1"/>
</dbReference>
<dbReference type="GO" id="GO:0036498">
    <property type="term" value="P:IRE1-mediated unfolded protein response"/>
    <property type="evidence" value="ECO:0007669"/>
    <property type="project" value="UniProtKB-ARBA"/>
</dbReference>
<evidence type="ECO:0000256" key="14">
    <source>
        <dbReference type="ARBA" id="ARBA00022989"/>
    </source>
</evidence>